<protein>
    <recommendedName>
        <fullName evidence="3">DUF4249 domain-containing protein</fullName>
    </recommendedName>
</protein>
<accession>A0ABX0X6V5</accession>
<keyword evidence="2" id="KW-1185">Reference proteome</keyword>
<evidence type="ECO:0008006" key="3">
    <source>
        <dbReference type="Google" id="ProtNLM"/>
    </source>
</evidence>
<gene>
    <name evidence="1" type="ORF">GGR27_000084</name>
</gene>
<evidence type="ECO:0000313" key="1">
    <source>
        <dbReference type="EMBL" id="NJC24603.1"/>
    </source>
</evidence>
<dbReference type="InterPro" id="IPR025345">
    <property type="entry name" value="DUF4249"/>
</dbReference>
<evidence type="ECO:0000313" key="2">
    <source>
        <dbReference type="Proteomes" id="UP000770785"/>
    </source>
</evidence>
<proteinExistence type="predicted"/>
<reference evidence="1 2" key="1">
    <citation type="submission" date="2020-03" db="EMBL/GenBank/DDBJ databases">
        <title>Genomic Encyclopedia of Type Strains, Phase IV (KMG-IV): sequencing the most valuable type-strain genomes for metagenomic binning, comparative biology and taxonomic classification.</title>
        <authorList>
            <person name="Goeker M."/>
        </authorList>
    </citation>
    <scope>NUCLEOTIDE SEQUENCE [LARGE SCALE GENOMIC DNA]</scope>
    <source>
        <strain evidence="1 2">DSM 105096</strain>
    </source>
</reference>
<sequence length="315" mass="35023">MNSYVRPIDRVFRFLSLLSLAFCGWACEEVIESPFELREPKLVLSSIFAPHQPVRVSVTATQPITGEQRFTEINDAEVMLFEGSELIETLAFFPGRSGKPGSYQTVDFHPVANQHYTLHASADGFTPVSAASKIPTRVAISSISIGELTQMTVLGAEVYDYQLRITFDAPPEIEHYYDLRISQQVIPFRVSELGDTTLYEPITKNVLPPGSRAGTTLADGDQASVLFRDESAVGNIEVHLQSVIDPSKELLGSIVAELRTVSREYYFFQRTIQGEGTVFVGILEPRVNSFTNVTAGFGIFAGYSSYTQAYEFYNR</sequence>
<dbReference type="Proteomes" id="UP000770785">
    <property type="component" value="Unassembled WGS sequence"/>
</dbReference>
<organism evidence="1 2">
    <name type="scientific">Neolewinella antarctica</name>
    <dbReference type="NCBI Taxonomy" id="442734"/>
    <lineage>
        <taxon>Bacteria</taxon>
        <taxon>Pseudomonadati</taxon>
        <taxon>Bacteroidota</taxon>
        <taxon>Saprospiria</taxon>
        <taxon>Saprospirales</taxon>
        <taxon>Lewinellaceae</taxon>
        <taxon>Neolewinella</taxon>
    </lineage>
</organism>
<dbReference type="EMBL" id="JAATJH010000001">
    <property type="protein sequence ID" value="NJC24603.1"/>
    <property type="molecule type" value="Genomic_DNA"/>
</dbReference>
<comment type="caution">
    <text evidence="1">The sequence shown here is derived from an EMBL/GenBank/DDBJ whole genome shotgun (WGS) entry which is preliminary data.</text>
</comment>
<dbReference type="RefSeq" id="WP_168035425.1">
    <property type="nucleotide sequence ID" value="NZ_JAATJH010000001.1"/>
</dbReference>
<name>A0ABX0X6V5_9BACT</name>
<dbReference type="Pfam" id="PF14054">
    <property type="entry name" value="DUF4249"/>
    <property type="match status" value="1"/>
</dbReference>